<dbReference type="EMBL" id="FRFE01000007">
    <property type="protein sequence ID" value="SHO47208.1"/>
    <property type="molecule type" value="Genomic_DNA"/>
</dbReference>
<dbReference type="Pfam" id="PF13426">
    <property type="entry name" value="PAS_9"/>
    <property type="match status" value="2"/>
</dbReference>
<dbReference type="SUPFAM" id="SSF55785">
    <property type="entry name" value="PYP-like sensor domain (PAS domain)"/>
    <property type="match status" value="2"/>
</dbReference>
<proteinExistence type="predicted"/>
<dbReference type="SMART" id="SM00091">
    <property type="entry name" value="PAS"/>
    <property type="match status" value="2"/>
</dbReference>
<reference evidence="3 4" key="1">
    <citation type="submission" date="2016-12" db="EMBL/GenBank/DDBJ databases">
        <authorList>
            <person name="Song W.-J."/>
            <person name="Kurnit D.M."/>
        </authorList>
    </citation>
    <scope>NUCLEOTIDE SEQUENCE [LARGE SCALE GENOMIC DNA]</scope>
    <source>
        <strain evidence="3 4">DSM 18488</strain>
    </source>
</reference>
<gene>
    <name evidence="3" type="ORF">SAMN02745220_01783</name>
</gene>
<evidence type="ECO:0000256" key="1">
    <source>
        <dbReference type="SAM" id="Phobius"/>
    </source>
</evidence>
<feature type="transmembrane region" description="Helical" evidence="1">
    <location>
        <begin position="61"/>
        <end position="83"/>
    </location>
</feature>
<sequence>MILDIKTLLVCDIALSSVFFVAFTVYLLYQDAYPGFKTWTAGILLHTLGLLLLVLRGEIPLGLSVIGFNTIAVFSTTLMLDAVRQFAHNTRLHRLFYLLPAAVAVFCYHYSFIEDNIAIRNMGSSIAIFILMLAISLEWIGHAPSSARPLYYLGAGLILINAVSLMARASHWLFIPAKGIFTADGHDAIHFIIAILSTAGTNIVFSLMNTQQARQSLLTMHQTLADSESRYRKLSEASFEGIVFSQKGKIVEANDNACQMFGCSASELIGTNTHDYIDPKDHDLVTQHISTNIEHAYEVTGVRKDGTSFPLEVQGKTFLFKGAPTRIAALRDITARKRALAILQERDKLYSALFEMNASVMLLIEENTARIIDANSAACDFYGYSKKQFKTLNITDLNILTAEEVRTELERAATRNKKYFSFTHRLANGDIREVEVFTGPIVYQNRSLLCSVVHDITQRKLNEAQREELITSLQQAIQEIKTLRGILPICSHCKQIRDDQGSWSKIEHYVREHSEATFSHGICPDCVKQLYPNIADEILTKSGL</sequence>
<dbReference type="Proteomes" id="UP000184603">
    <property type="component" value="Unassembled WGS sequence"/>
</dbReference>
<dbReference type="PROSITE" id="PS50112">
    <property type="entry name" value="PAS"/>
    <property type="match status" value="1"/>
</dbReference>
<keyword evidence="1" id="KW-1133">Transmembrane helix</keyword>
<dbReference type="STRING" id="1121416.SAMN02745220_01783"/>
<organism evidence="3 4">
    <name type="scientific">Desulfopila aestuarii DSM 18488</name>
    <dbReference type="NCBI Taxonomy" id="1121416"/>
    <lineage>
        <taxon>Bacteria</taxon>
        <taxon>Pseudomonadati</taxon>
        <taxon>Thermodesulfobacteriota</taxon>
        <taxon>Desulfobulbia</taxon>
        <taxon>Desulfobulbales</taxon>
        <taxon>Desulfocapsaceae</taxon>
        <taxon>Desulfopila</taxon>
    </lineage>
</organism>
<dbReference type="Gene3D" id="3.30.450.20">
    <property type="entry name" value="PAS domain"/>
    <property type="match status" value="2"/>
</dbReference>
<name>A0A1M7Y4I3_9BACT</name>
<evidence type="ECO:0000313" key="4">
    <source>
        <dbReference type="Proteomes" id="UP000184603"/>
    </source>
</evidence>
<dbReference type="CDD" id="cd00130">
    <property type="entry name" value="PAS"/>
    <property type="match status" value="2"/>
</dbReference>
<feature type="transmembrane region" description="Helical" evidence="1">
    <location>
        <begin position="95"/>
        <end position="113"/>
    </location>
</feature>
<dbReference type="PANTHER" id="PTHR44757:SF2">
    <property type="entry name" value="BIOFILM ARCHITECTURE MAINTENANCE PROTEIN MBAA"/>
    <property type="match status" value="1"/>
</dbReference>
<feature type="transmembrane region" description="Helical" evidence="1">
    <location>
        <begin position="149"/>
        <end position="168"/>
    </location>
</feature>
<dbReference type="SMART" id="SM00086">
    <property type="entry name" value="PAC"/>
    <property type="match status" value="2"/>
</dbReference>
<dbReference type="InterPro" id="IPR001610">
    <property type="entry name" value="PAC"/>
</dbReference>
<feature type="transmembrane region" description="Helical" evidence="1">
    <location>
        <begin position="36"/>
        <end position="55"/>
    </location>
</feature>
<dbReference type="RefSeq" id="WP_073613102.1">
    <property type="nucleotide sequence ID" value="NZ_FRFE01000007.1"/>
</dbReference>
<dbReference type="OrthoDB" id="5420883at2"/>
<evidence type="ECO:0000259" key="2">
    <source>
        <dbReference type="PROSITE" id="PS50112"/>
    </source>
</evidence>
<keyword evidence="1" id="KW-0812">Transmembrane</keyword>
<dbReference type="InterPro" id="IPR000014">
    <property type="entry name" value="PAS"/>
</dbReference>
<keyword evidence="4" id="KW-1185">Reference proteome</keyword>
<keyword evidence="1" id="KW-0472">Membrane</keyword>
<accession>A0A1M7Y4I3</accession>
<dbReference type="NCBIfam" id="TIGR00229">
    <property type="entry name" value="sensory_box"/>
    <property type="match status" value="2"/>
</dbReference>
<protein>
    <submittedName>
        <fullName evidence="3">PAS domain S-box-containing protein</fullName>
    </submittedName>
</protein>
<feature type="transmembrane region" description="Helical" evidence="1">
    <location>
        <begin position="6"/>
        <end position="29"/>
    </location>
</feature>
<dbReference type="InterPro" id="IPR052155">
    <property type="entry name" value="Biofilm_reg_signaling"/>
</dbReference>
<feature type="transmembrane region" description="Helical" evidence="1">
    <location>
        <begin position="188"/>
        <end position="208"/>
    </location>
</feature>
<dbReference type="InterPro" id="IPR035965">
    <property type="entry name" value="PAS-like_dom_sf"/>
</dbReference>
<evidence type="ECO:0000313" key="3">
    <source>
        <dbReference type="EMBL" id="SHO47208.1"/>
    </source>
</evidence>
<feature type="transmembrane region" description="Helical" evidence="1">
    <location>
        <begin position="119"/>
        <end position="137"/>
    </location>
</feature>
<dbReference type="AlphaFoldDB" id="A0A1M7Y4I3"/>
<feature type="domain" description="PAS" evidence="2">
    <location>
        <begin position="227"/>
        <end position="296"/>
    </location>
</feature>
<dbReference type="PANTHER" id="PTHR44757">
    <property type="entry name" value="DIGUANYLATE CYCLASE DGCP"/>
    <property type="match status" value="1"/>
</dbReference>